<dbReference type="Proteomes" id="UP000198639">
    <property type="component" value="Unassembled WGS sequence"/>
</dbReference>
<feature type="domain" description="Peptidase A2" evidence="4">
    <location>
        <begin position="59"/>
        <end position="96"/>
    </location>
</feature>
<keyword evidence="6" id="KW-1185">Reference proteome</keyword>
<dbReference type="GO" id="GO:0004190">
    <property type="term" value="F:aspartic-type endopeptidase activity"/>
    <property type="evidence" value="ECO:0007669"/>
    <property type="project" value="InterPro"/>
</dbReference>
<feature type="chain" id="PRO_5011463971" evidence="3">
    <location>
        <begin position="21"/>
        <end position="511"/>
    </location>
</feature>
<dbReference type="InterPro" id="IPR011990">
    <property type="entry name" value="TPR-like_helical_dom_sf"/>
</dbReference>
<proteinExistence type="predicted"/>
<dbReference type="InterPro" id="IPR001969">
    <property type="entry name" value="Aspartic_peptidase_AS"/>
</dbReference>
<feature type="compositionally biased region" description="Pro residues" evidence="2">
    <location>
        <begin position="496"/>
        <end position="511"/>
    </location>
</feature>
<evidence type="ECO:0000259" key="4">
    <source>
        <dbReference type="PROSITE" id="PS50175"/>
    </source>
</evidence>
<keyword evidence="3" id="KW-0732">Signal</keyword>
<feature type="signal peptide" evidence="3">
    <location>
        <begin position="1"/>
        <end position="20"/>
    </location>
</feature>
<evidence type="ECO:0000313" key="5">
    <source>
        <dbReference type="EMBL" id="SFD18366.1"/>
    </source>
</evidence>
<dbReference type="GO" id="GO:0006508">
    <property type="term" value="P:proteolysis"/>
    <property type="evidence" value="ECO:0007669"/>
    <property type="project" value="UniProtKB-KW"/>
</dbReference>
<protein>
    <submittedName>
        <fullName evidence="5">Clan AA aspartic protease, TIGR02281 family</fullName>
    </submittedName>
</protein>
<dbReference type="RefSeq" id="WP_177207777.1">
    <property type="nucleotide sequence ID" value="NZ_FOLD01000018.1"/>
</dbReference>
<reference evidence="6" key="1">
    <citation type="submission" date="2016-10" db="EMBL/GenBank/DDBJ databases">
        <authorList>
            <person name="Varghese N."/>
            <person name="Submissions S."/>
        </authorList>
    </citation>
    <scope>NUCLEOTIDE SEQUENCE [LARGE SCALE GENOMIC DNA]</scope>
    <source>
        <strain evidence="6">CGMCC 1.12041</strain>
    </source>
</reference>
<dbReference type="SMART" id="SM00671">
    <property type="entry name" value="SEL1"/>
    <property type="match status" value="1"/>
</dbReference>
<feature type="region of interest" description="Disordered" evidence="2">
    <location>
        <begin position="480"/>
        <end position="511"/>
    </location>
</feature>
<dbReference type="Gene3D" id="1.25.40.10">
    <property type="entry name" value="Tetratricopeptide repeat domain"/>
    <property type="match status" value="1"/>
</dbReference>
<dbReference type="EMBL" id="FOLD01000018">
    <property type="protein sequence ID" value="SFD18366.1"/>
    <property type="molecule type" value="Genomic_DNA"/>
</dbReference>
<dbReference type="PROSITE" id="PS50175">
    <property type="entry name" value="ASP_PROT_RETROV"/>
    <property type="match status" value="1"/>
</dbReference>
<accession>A0A1I1Q883</accession>
<gene>
    <name evidence="5" type="ORF">SAMN05216204_11876</name>
</gene>
<dbReference type="InterPro" id="IPR001995">
    <property type="entry name" value="Peptidase_A2_cat"/>
</dbReference>
<dbReference type="InterPro" id="IPR034122">
    <property type="entry name" value="Retropepsin-like_bacterial"/>
</dbReference>
<organism evidence="5 6">
    <name type="scientific">Massilia yuzhufengensis</name>
    <dbReference type="NCBI Taxonomy" id="1164594"/>
    <lineage>
        <taxon>Bacteria</taxon>
        <taxon>Pseudomonadati</taxon>
        <taxon>Pseudomonadota</taxon>
        <taxon>Betaproteobacteria</taxon>
        <taxon>Burkholderiales</taxon>
        <taxon>Oxalobacteraceae</taxon>
        <taxon>Telluria group</taxon>
        <taxon>Massilia</taxon>
    </lineage>
</organism>
<dbReference type="Pfam" id="PF13650">
    <property type="entry name" value="Asp_protease_2"/>
    <property type="match status" value="1"/>
</dbReference>
<dbReference type="CDD" id="cd05483">
    <property type="entry name" value="retropepsin_like_bacteria"/>
    <property type="match status" value="1"/>
</dbReference>
<dbReference type="SUPFAM" id="SSF50630">
    <property type="entry name" value="Acid proteases"/>
    <property type="match status" value="2"/>
</dbReference>
<dbReference type="Gene3D" id="2.40.70.10">
    <property type="entry name" value="Acid Proteases"/>
    <property type="match status" value="2"/>
</dbReference>
<sequence>MKLSHLLACAALLATFPAHAQQEASAKGCKYVNVASVPLRYTGPGLELTMEGSLNGTPATLLVDTGASDTALTRTGTEPRAMTLWNTGTSVMGVGGYSRIYNTRFKEFRAGPVSSRPGSLRVIHDFGSAPAYDGIVGAPFLLQADLEFSLAEKQIRFFRPVDCRKDFLAYWDPEAVVLPFERSYSRSPNPHFTVLLNGKKLNAIIDSGASTTVVTLNAAKRAGLKLDAPGVERAGYSAGVGESRVARWVTVFDTLQLGAETIRNARVGVIDADLHDIDVLLGVDFLRAHRVLFAMSQEKLYISYIGGEPLGQRRGIEAWIQQEADADNTDAQMMLWQLYRSGQGVARDPVQAKTWLDRAAAGNNPFANFFIGRGHMPRRQYAHAARHLRLGLEKLPGDRSAALWLYLARLHLGEGEAARADLEKTFARDDNDQWPSPVARHFLGKIDEKELLEQARDDKARANSQVCVAKTMMAERVAASGDMEKAKALMAQRPECGPPPQPQPQPQPNKA</sequence>
<keyword evidence="1" id="KW-0378">Hydrolase</keyword>
<evidence type="ECO:0000256" key="1">
    <source>
        <dbReference type="ARBA" id="ARBA00022801"/>
    </source>
</evidence>
<dbReference type="AlphaFoldDB" id="A0A1I1Q883"/>
<dbReference type="SUPFAM" id="SSF81901">
    <property type="entry name" value="HCP-like"/>
    <property type="match status" value="1"/>
</dbReference>
<keyword evidence="5" id="KW-0645">Protease</keyword>
<evidence type="ECO:0000256" key="3">
    <source>
        <dbReference type="SAM" id="SignalP"/>
    </source>
</evidence>
<evidence type="ECO:0000313" key="6">
    <source>
        <dbReference type="Proteomes" id="UP000198639"/>
    </source>
</evidence>
<dbReference type="STRING" id="1164594.SAMN05216204_11876"/>
<evidence type="ECO:0000256" key="2">
    <source>
        <dbReference type="SAM" id="MobiDB-lite"/>
    </source>
</evidence>
<name>A0A1I1Q883_9BURK</name>
<dbReference type="PROSITE" id="PS00141">
    <property type="entry name" value="ASP_PROTEASE"/>
    <property type="match status" value="2"/>
</dbReference>
<dbReference type="InterPro" id="IPR021109">
    <property type="entry name" value="Peptidase_aspartic_dom_sf"/>
</dbReference>
<dbReference type="Pfam" id="PF13975">
    <property type="entry name" value="gag-asp_proteas"/>
    <property type="match status" value="1"/>
</dbReference>
<dbReference type="InterPro" id="IPR006597">
    <property type="entry name" value="Sel1-like"/>
</dbReference>